<organism evidence="2">
    <name type="scientific">Candidatus Moduliflexus flocculans</name>
    <dbReference type="NCBI Taxonomy" id="1499966"/>
    <lineage>
        <taxon>Bacteria</taxon>
        <taxon>Candidatus Moduliflexota</taxon>
        <taxon>Candidatus Moduliflexia</taxon>
        <taxon>Candidatus Moduliflexales</taxon>
        <taxon>Candidatus Moduliflexaceae</taxon>
    </lineage>
</organism>
<dbReference type="AlphaFoldDB" id="A0A081BLW6"/>
<evidence type="ECO:0000256" key="1">
    <source>
        <dbReference type="SAM" id="Phobius"/>
    </source>
</evidence>
<gene>
    <name evidence="2" type="ORF">U14_02626</name>
</gene>
<evidence type="ECO:0000313" key="2">
    <source>
        <dbReference type="EMBL" id="GAK51382.1"/>
    </source>
</evidence>
<dbReference type="PANTHER" id="PTHR31876:SF26">
    <property type="entry name" value="PROTEIN LIKE COV 2"/>
    <property type="match status" value="1"/>
</dbReference>
<dbReference type="STRING" id="1499966.U14_02626"/>
<evidence type="ECO:0008006" key="4">
    <source>
        <dbReference type="Google" id="ProtNLM"/>
    </source>
</evidence>
<dbReference type="EMBL" id="DF820457">
    <property type="protein sequence ID" value="GAK51382.1"/>
    <property type="molecule type" value="Genomic_DNA"/>
</dbReference>
<sequence length="208" mass="22686">MRFSALKLSLRNTFIAGLVIALPVGVTILILQTMFVWLDRFFAPVARRFTTTPIPGLGILATVLIVFAIGMLVTNMLGRAFVSFGESIVARIPLFRTVYSGAKQVLQSMTAKERQAFKQVVMVEYPKRGSYTLGFVTGETSGEIQQKISEPLLNVFISTAPNPTTGFLLLVPKKEVIVTAISIEDALKMMMSGGILTPPNLPSLQPHA</sequence>
<evidence type="ECO:0000313" key="3">
    <source>
        <dbReference type="Proteomes" id="UP000030700"/>
    </source>
</evidence>
<accession>A0A081BLW6</accession>
<keyword evidence="3" id="KW-1185">Reference proteome</keyword>
<dbReference type="Proteomes" id="UP000030700">
    <property type="component" value="Unassembled WGS sequence"/>
</dbReference>
<dbReference type="HOGENOM" id="CLU_068050_1_1_0"/>
<keyword evidence="1" id="KW-0472">Membrane</keyword>
<name>A0A081BLW6_9BACT</name>
<proteinExistence type="predicted"/>
<feature type="transmembrane region" description="Helical" evidence="1">
    <location>
        <begin position="57"/>
        <end position="77"/>
    </location>
</feature>
<keyword evidence="1" id="KW-0812">Transmembrane</keyword>
<feature type="transmembrane region" description="Helical" evidence="1">
    <location>
        <begin position="12"/>
        <end position="37"/>
    </location>
</feature>
<reference evidence="2" key="1">
    <citation type="journal article" date="2015" name="PeerJ">
        <title>First genomic representation of candidate bacterial phylum KSB3 points to enhanced environmental sensing as a trigger of wastewater bulking.</title>
        <authorList>
            <person name="Sekiguchi Y."/>
            <person name="Ohashi A."/>
            <person name="Parks D.H."/>
            <person name="Yamauchi T."/>
            <person name="Tyson G.W."/>
            <person name="Hugenholtz P."/>
        </authorList>
    </citation>
    <scope>NUCLEOTIDE SEQUENCE [LARGE SCALE GENOMIC DNA]</scope>
</reference>
<dbReference type="PANTHER" id="PTHR31876">
    <property type="entry name" value="COV-LIKE PROTEIN 1"/>
    <property type="match status" value="1"/>
</dbReference>
<keyword evidence="1" id="KW-1133">Transmembrane helix</keyword>
<dbReference type="InterPro" id="IPR007462">
    <property type="entry name" value="COV1-like"/>
</dbReference>
<protein>
    <recommendedName>
        <fullName evidence="4">Transporter</fullName>
    </recommendedName>
</protein>
<dbReference type="Pfam" id="PF04367">
    <property type="entry name" value="DUF502"/>
    <property type="match status" value="1"/>
</dbReference>